<organism evidence="1 2">
    <name type="scientific">Tribonema minus</name>
    <dbReference type="NCBI Taxonomy" id="303371"/>
    <lineage>
        <taxon>Eukaryota</taxon>
        <taxon>Sar</taxon>
        <taxon>Stramenopiles</taxon>
        <taxon>Ochrophyta</taxon>
        <taxon>PX clade</taxon>
        <taxon>Xanthophyceae</taxon>
        <taxon>Tribonematales</taxon>
        <taxon>Tribonemataceae</taxon>
        <taxon>Tribonema</taxon>
    </lineage>
</organism>
<proteinExistence type="predicted"/>
<sequence length="248" mass="28540">MVRHRSFAKSVAGQASKGELERPFDLETHNGRNGEGVAECDFVPVEVLNEVAFRWWCRVLHKELEDKVKDSLATFKGSARTERRRRELDLDMQTIATLQQYLIVTEDDARVLPQVPVLELGTHVKLFASDLDSLLCPTRDSLGMQIPTQLYLFLSAHLAYHGYATWERVALLEETSPCLACLPPGLTAPFLAAVRDTRRRCDAERRKQQDHWIYQCRIACERLHSLLRATLYRLLQVTRRSRCPHQTN</sequence>
<name>A0A835ZGP1_9STRA</name>
<protein>
    <submittedName>
        <fullName evidence="1">Uncharacterized protein</fullName>
    </submittedName>
</protein>
<dbReference type="Proteomes" id="UP000664859">
    <property type="component" value="Unassembled WGS sequence"/>
</dbReference>
<evidence type="ECO:0000313" key="1">
    <source>
        <dbReference type="EMBL" id="KAG5190204.1"/>
    </source>
</evidence>
<comment type="caution">
    <text evidence="1">The sequence shown here is derived from an EMBL/GenBank/DDBJ whole genome shotgun (WGS) entry which is preliminary data.</text>
</comment>
<keyword evidence="2" id="KW-1185">Reference proteome</keyword>
<dbReference type="AlphaFoldDB" id="A0A835ZGP1"/>
<evidence type="ECO:0000313" key="2">
    <source>
        <dbReference type="Proteomes" id="UP000664859"/>
    </source>
</evidence>
<accession>A0A835ZGP1</accession>
<gene>
    <name evidence="1" type="ORF">JKP88DRAFT_299521</name>
</gene>
<reference evidence="1" key="1">
    <citation type="submission" date="2021-02" db="EMBL/GenBank/DDBJ databases">
        <title>First Annotated Genome of the Yellow-green Alga Tribonema minus.</title>
        <authorList>
            <person name="Mahan K.M."/>
        </authorList>
    </citation>
    <scope>NUCLEOTIDE SEQUENCE</scope>
    <source>
        <strain evidence="1">UTEX B ZZ1240</strain>
    </source>
</reference>
<dbReference type="EMBL" id="JAFCMP010000037">
    <property type="protein sequence ID" value="KAG5190204.1"/>
    <property type="molecule type" value="Genomic_DNA"/>
</dbReference>